<dbReference type="EMBL" id="JBHSKM010000044">
    <property type="protein sequence ID" value="MFC5219848.1"/>
    <property type="molecule type" value="Genomic_DNA"/>
</dbReference>
<gene>
    <name evidence="2" type="ORF">ACFPQ9_39145</name>
</gene>
<organism evidence="2 3">
    <name type="scientific">Streptomyces coerulescens</name>
    <dbReference type="NCBI Taxonomy" id="29304"/>
    <lineage>
        <taxon>Bacteria</taxon>
        <taxon>Bacillati</taxon>
        <taxon>Actinomycetota</taxon>
        <taxon>Actinomycetes</taxon>
        <taxon>Kitasatosporales</taxon>
        <taxon>Streptomycetaceae</taxon>
        <taxon>Streptomyces</taxon>
    </lineage>
</organism>
<dbReference type="InterPro" id="IPR009003">
    <property type="entry name" value="Peptidase_S1_PA"/>
</dbReference>
<dbReference type="Pfam" id="PF13365">
    <property type="entry name" value="Trypsin_2"/>
    <property type="match status" value="1"/>
</dbReference>
<feature type="region of interest" description="Disordered" evidence="1">
    <location>
        <begin position="217"/>
        <end position="236"/>
    </location>
</feature>
<dbReference type="GO" id="GO:0008233">
    <property type="term" value="F:peptidase activity"/>
    <property type="evidence" value="ECO:0007669"/>
    <property type="project" value="UniProtKB-KW"/>
</dbReference>
<dbReference type="Gene3D" id="2.40.10.120">
    <property type="match status" value="1"/>
</dbReference>
<keyword evidence="3" id="KW-1185">Reference proteome</keyword>
<keyword evidence="2" id="KW-0378">Hydrolase</keyword>
<keyword evidence="2" id="KW-0645">Protease</keyword>
<proteinExistence type="predicted"/>
<evidence type="ECO:0000313" key="3">
    <source>
        <dbReference type="Proteomes" id="UP001596263"/>
    </source>
</evidence>
<comment type="caution">
    <text evidence="2">The sequence shown here is derived from an EMBL/GenBank/DDBJ whole genome shotgun (WGS) entry which is preliminary data.</text>
</comment>
<sequence>MSAESYADAYWVRIHEGELHLGAGFLVTRGFVLTALHVLSAASGDDVRLDLHLPDGQRVPGRLCDRIEDSDLALIAVLDAHAYDLPLAPPTDRPRPDVAWLGNYRPPDTKTALSGQVTHAPITHRSDAHGEFTGLQMTVAQLVHDFAGYSGSPVHAVPADAGPDERPVVGILMEQELSRADGSRDTNVVFAASVQHAAERFPYFDVGHLRDVVAGKPAVLPGPRPPAEPRRDPPTLDVEGYLRRIRQLLDDGLITPDDAARSRDRALRALDDELLGGASGD</sequence>
<accession>A0ABW0CXJ4</accession>
<reference evidence="3" key="1">
    <citation type="journal article" date="2019" name="Int. J. Syst. Evol. Microbiol.">
        <title>The Global Catalogue of Microorganisms (GCM) 10K type strain sequencing project: providing services to taxonomists for standard genome sequencing and annotation.</title>
        <authorList>
            <consortium name="The Broad Institute Genomics Platform"/>
            <consortium name="The Broad Institute Genome Sequencing Center for Infectious Disease"/>
            <person name="Wu L."/>
            <person name="Ma J."/>
        </authorList>
    </citation>
    <scope>NUCLEOTIDE SEQUENCE [LARGE SCALE GENOMIC DNA]</scope>
    <source>
        <strain evidence="3">KCTC 42586</strain>
    </source>
</reference>
<dbReference type="SUPFAM" id="SSF50494">
    <property type="entry name" value="Trypsin-like serine proteases"/>
    <property type="match status" value="1"/>
</dbReference>
<evidence type="ECO:0000256" key="1">
    <source>
        <dbReference type="SAM" id="MobiDB-lite"/>
    </source>
</evidence>
<protein>
    <submittedName>
        <fullName evidence="2">Serine protease</fullName>
    </submittedName>
</protein>
<dbReference type="Proteomes" id="UP001596263">
    <property type="component" value="Unassembled WGS sequence"/>
</dbReference>
<dbReference type="RefSeq" id="WP_380864080.1">
    <property type="nucleotide sequence ID" value="NZ_JBHSKM010000044.1"/>
</dbReference>
<name>A0ABW0CXJ4_STRCD</name>
<dbReference type="GO" id="GO:0006508">
    <property type="term" value="P:proteolysis"/>
    <property type="evidence" value="ECO:0007669"/>
    <property type="project" value="UniProtKB-KW"/>
</dbReference>
<evidence type="ECO:0000313" key="2">
    <source>
        <dbReference type="EMBL" id="MFC5219848.1"/>
    </source>
</evidence>